<reference evidence="12" key="1">
    <citation type="submission" date="2020-10" db="EMBL/GenBank/DDBJ databases">
        <authorList>
            <person name="Gilroy R."/>
        </authorList>
    </citation>
    <scope>NUCLEOTIDE SEQUENCE</scope>
    <source>
        <strain evidence="12">ChiBcec7-5410</strain>
    </source>
</reference>
<feature type="transmembrane region" description="Helical" evidence="11">
    <location>
        <begin position="20"/>
        <end position="38"/>
    </location>
</feature>
<keyword evidence="5 11" id="KW-0812">Transmembrane</keyword>
<dbReference type="CDD" id="cd00310">
    <property type="entry name" value="ATP-synt_Fo_a_6"/>
    <property type="match status" value="1"/>
</dbReference>
<reference evidence="12" key="2">
    <citation type="journal article" date="2021" name="PeerJ">
        <title>Extensive microbial diversity within the chicken gut microbiome revealed by metagenomics and culture.</title>
        <authorList>
            <person name="Gilroy R."/>
            <person name="Ravi A."/>
            <person name="Getino M."/>
            <person name="Pursley I."/>
            <person name="Horton D.L."/>
            <person name="Alikhan N.F."/>
            <person name="Baker D."/>
            <person name="Gharbi K."/>
            <person name="Hall N."/>
            <person name="Watson M."/>
            <person name="Adriaenssens E.M."/>
            <person name="Foster-Nyarko E."/>
            <person name="Jarju S."/>
            <person name="Secka A."/>
            <person name="Antonio M."/>
            <person name="Oren A."/>
            <person name="Chaudhuri R.R."/>
            <person name="La Ragione R."/>
            <person name="Hildebrand F."/>
            <person name="Pallen M.J."/>
        </authorList>
    </citation>
    <scope>NUCLEOTIDE SEQUENCE</scope>
    <source>
        <strain evidence="12">ChiBcec7-5410</strain>
    </source>
</reference>
<evidence type="ECO:0000256" key="5">
    <source>
        <dbReference type="ARBA" id="ARBA00022692"/>
    </source>
</evidence>
<proteinExistence type="inferred from homology"/>
<evidence type="ECO:0000256" key="4">
    <source>
        <dbReference type="ARBA" id="ARBA00022547"/>
    </source>
</evidence>
<gene>
    <name evidence="12" type="ORF">IAC43_04205</name>
</gene>
<keyword evidence="10" id="KW-0066">ATP synthesis</keyword>
<keyword evidence="3" id="KW-0813">Transport</keyword>
<dbReference type="GO" id="GO:0042777">
    <property type="term" value="P:proton motive force-driven plasma membrane ATP synthesis"/>
    <property type="evidence" value="ECO:0007669"/>
    <property type="project" value="TreeGrafter"/>
</dbReference>
<dbReference type="Gene3D" id="1.20.120.220">
    <property type="entry name" value="ATP synthase, F0 complex, subunit A"/>
    <property type="match status" value="1"/>
</dbReference>
<dbReference type="Proteomes" id="UP000824160">
    <property type="component" value="Unassembled WGS sequence"/>
</dbReference>
<comment type="caution">
    <text evidence="12">The sequence shown here is derived from an EMBL/GenBank/DDBJ whole genome shotgun (WGS) entry which is preliminary data.</text>
</comment>
<keyword evidence="9 11" id="KW-0472">Membrane</keyword>
<feature type="non-terminal residue" evidence="12">
    <location>
        <position position="1"/>
    </location>
</feature>
<dbReference type="GO" id="GO:0046933">
    <property type="term" value="F:proton-transporting ATP synthase activity, rotational mechanism"/>
    <property type="evidence" value="ECO:0007669"/>
    <property type="project" value="TreeGrafter"/>
</dbReference>
<keyword evidence="8" id="KW-0406">Ion transport</keyword>
<dbReference type="PANTHER" id="PTHR42823:SF3">
    <property type="entry name" value="ATP SYNTHASE SUBUNIT A, CHLOROPLASTIC"/>
    <property type="match status" value="1"/>
</dbReference>
<evidence type="ECO:0000256" key="8">
    <source>
        <dbReference type="ARBA" id="ARBA00023065"/>
    </source>
</evidence>
<comment type="subcellular location">
    <subcellularLocation>
        <location evidence="1">Membrane</location>
        <topology evidence="1">Multi-pass membrane protein</topology>
    </subcellularLocation>
</comment>
<evidence type="ECO:0000313" key="13">
    <source>
        <dbReference type="Proteomes" id="UP000824160"/>
    </source>
</evidence>
<feature type="transmembrane region" description="Helical" evidence="11">
    <location>
        <begin position="81"/>
        <end position="104"/>
    </location>
</feature>
<keyword evidence="4" id="KW-0138">CF(0)</keyword>
<evidence type="ECO:0000256" key="9">
    <source>
        <dbReference type="ARBA" id="ARBA00023136"/>
    </source>
</evidence>
<evidence type="ECO:0000256" key="7">
    <source>
        <dbReference type="ARBA" id="ARBA00022989"/>
    </source>
</evidence>
<evidence type="ECO:0000313" key="12">
    <source>
        <dbReference type="EMBL" id="HIT94364.1"/>
    </source>
</evidence>
<dbReference type="PANTHER" id="PTHR42823">
    <property type="entry name" value="ATP SYNTHASE SUBUNIT A, CHLOROPLASTIC"/>
    <property type="match status" value="1"/>
</dbReference>
<accession>A0A9D1H7T8</accession>
<evidence type="ECO:0000256" key="10">
    <source>
        <dbReference type="ARBA" id="ARBA00023310"/>
    </source>
</evidence>
<name>A0A9D1H7T8_9FIRM</name>
<dbReference type="SUPFAM" id="SSF81336">
    <property type="entry name" value="F1F0 ATP synthase subunit A"/>
    <property type="match status" value="1"/>
</dbReference>
<dbReference type="InterPro" id="IPR000568">
    <property type="entry name" value="ATP_synth_F0_asu"/>
</dbReference>
<evidence type="ECO:0000256" key="1">
    <source>
        <dbReference type="ARBA" id="ARBA00004141"/>
    </source>
</evidence>
<evidence type="ECO:0000256" key="6">
    <source>
        <dbReference type="ARBA" id="ARBA00022781"/>
    </source>
</evidence>
<dbReference type="EMBL" id="DVLW01000112">
    <property type="protein sequence ID" value="HIT94364.1"/>
    <property type="molecule type" value="Genomic_DNA"/>
</dbReference>
<dbReference type="AlphaFoldDB" id="A0A9D1H7T8"/>
<dbReference type="GO" id="GO:0045259">
    <property type="term" value="C:proton-transporting ATP synthase complex"/>
    <property type="evidence" value="ECO:0007669"/>
    <property type="project" value="UniProtKB-KW"/>
</dbReference>
<sequence length="114" mass="12275">GFKYSGFTGYLKSFTEPVKILTPINLIGIVTTPMSMSLRHFGNVLGGSIIMSLVYTALGSLSSMIHIPIPILEVGVPAILSLYFDLFSGVMQAFIFCMLTMAYISNTGPSDDIA</sequence>
<dbReference type="InterPro" id="IPR035908">
    <property type="entry name" value="F0_ATP_A_sf"/>
</dbReference>
<comment type="similarity">
    <text evidence="2">Belongs to the ATPase A chain family.</text>
</comment>
<protein>
    <submittedName>
        <fullName evidence="12">F0F1 ATP synthase subunit A</fullName>
    </submittedName>
</protein>
<keyword evidence="7 11" id="KW-1133">Transmembrane helix</keyword>
<organism evidence="12 13">
    <name type="scientific">Candidatus Faecivivens stercoripullorum</name>
    <dbReference type="NCBI Taxonomy" id="2840805"/>
    <lineage>
        <taxon>Bacteria</taxon>
        <taxon>Bacillati</taxon>
        <taxon>Bacillota</taxon>
        <taxon>Clostridia</taxon>
        <taxon>Eubacteriales</taxon>
        <taxon>Oscillospiraceae</taxon>
        <taxon>Oscillospiraceae incertae sedis</taxon>
        <taxon>Candidatus Faecivivens</taxon>
    </lineage>
</organism>
<evidence type="ECO:0000256" key="11">
    <source>
        <dbReference type="SAM" id="Phobius"/>
    </source>
</evidence>
<dbReference type="PRINTS" id="PR00123">
    <property type="entry name" value="ATPASEA"/>
</dbReference>
<evidence type="ECO:0000256" key="2">
    <source>
        <dbReference type="ARBA" id="ARBA00006810"/>
    </source>
</evidence>
<dbReference type="InterPro" id="IPR045082">
    <property type="entry name" value="ATP_syn_F0_a_bact/chloroplast"/>
</dbReference>
<dbReference type="GO" id="GO:0005886">
    <property type="term" value="C:plasma membrane"/>
    <property type="evidence" value="ECO:0007669"/>
    <property type="project" value="TreeGrafter"/>
</dbReference>
<dbReference type="Pfam" id="PF00119">
    <property type="entry name" value="ATP-synt_A"/>
    <property type="match status" value="1"/>
</dbReference>
<feature type="transmembrane region" description="Helical" evidence="11">
    <location>
        <begin position="50"/>
        <end position="69"/>
    </location>
</feature>
<keyword evidence="6" id="KW-0375">Hydrogen ion transport</keyword>
<evidence type="ECO:0000256" key="3">
    <source>
        <dbReference type="ARBA" id="ARBA00022448"/>
    </source>
</evidence>